<evidence type="ECO:0000256" key="5">
    <source>
        <dbReference type="ARBA" id="ARBA00023136"/>
    </source>
</evidence>
<evidence type="ECO:0000256" key="1">
    <source>
        <dbReference type="ARBA" id="ARBA00004141"/>
    </source>
</evidence>
<dbReference type="InterPro" id="IPR002549">
    <property type="entry name" value="AI-2E-like"/>
</dbReference>
<keyword evidence="8" id="KW-1185">Reference proteome</keyword>
<comment type="similarity">
    <text evidence="2">Belongs to the autoinducer-2 exporter (AI-2E) (TC 2.A.86) family.</text>
</comment>
<dbReference type="RefSeq" id="WP_382358517.1">
    <property type="nucleotide sequence ID" value="NZ_JBHTGR010000012.1"/>
</dbReference>
<feature type="transmembrane region" description="Helical" evidence="6">
    <location>
        <begin position="328"/>
        <end position="354"/>
    </location>
</feature>
<dbReference type="Proteomes" id="UP001596620">
    <property type="component" value="Unassembled WGS sequence"/>
</dbReference>
<comment type="subcellular location">
    <subcellularLocation>
        <location evidence="1">Membrane</location>
        <topology evidence="1">Multi-pass membrane protein</topology>
    </subcellularLocation>
</comment>
<evidence type="ECO:0000313" key="7">
    <source>
        <dbReference type="EMBL" id="MFC7746998.1"/>
    </source>
</evidence>
<feature type="transmembrane region" description="Helical" evidence="6">
    <location>
        <begin position="168"/>
        <end position="190"/>
    </location>
</feature>
<feature type="transmembrane region" description="Helical" evidence="6">
    <location>
        <begin position="62"/>
        <end position="84"/>
    </location>
</feature>
<evidence type="ECO:0000256" key="2">
    <source>
        <dbReference type="ARBA" id="ARBA00009773"/>
    </source>
</evidence>
<organism evidence="7 8">
    <name type="scientific">Lentibacillus kimchii</name>
    <dbReference type="NCBI Taxonomy" id="1542911"/>
    <lineage>
        <taxon>Bacteria</taxon>
        <taxon>Bacillati</taxon>
        <taxon>Bacillota</taxon>
        <taxon>Bacilli</taxon>
        <taxon>Bacillales</taxon>
        <taxon>Bacillaceae</taxon>
        <taxon>Lentibacillus</taxon>
    </lineage>
</organism>
<evidence type="ECO:0000256" key="4">
    <source>
        <dbReference type="ARBA" id="ARBA00022989"/>
    </source>
</evidence>
<dbReference type="InterPro" id="IPR014227">
    <property type="entry name" value="YtvI-like"/>
</dbReference>
<evidence type="ECO:0000256" key="6">
    <source>
        <dbReference type="SAM" id="Phobius"/>
    </source>
</evidence>
<dbReference type="Pfam" id="PF01594">
    <property type="entry name" value="AI-2E_transport"/>
    <property type="match status" value="1"/>
</dbReference>
<dbReference type="EMBL" id="JBHTGR010000012">
    <property type="protein sequence ID" value="MFC7746998.1"/>
    <property type="molecule type" value="Genomic_DNA"/>
</dbReference>
<proteinExistence type="inferred from homology"/>
<dbReference type="PANTHER" id="PTHR21716:SF68">
    <property type="entry name" value="TRANSPORT PROTEIN YTVI-RELATED"/>
    <property type="match status" value="1"/>
</dbReference>
<keyword evidence="4 6" id="KW-1133">Transmembrane helix</keyword>
<keyword evidence="5 6" id="KW-0472">Membrane</keyword>
<feature type="transmembrane region" description="Helical" evidence="6">
    <location>
        <begin position="256"/>
        <end position="281"/>
    </location>
</feature>
<protein>
    <submittedName>
        <fullName evidence="7">Sporulation integral membrane protein YtvI</fullName>
    </submittedName>
</protein>
<feature type="transmembrane region" description="Helical" evidence="6">
    <location>
        <begin position="32"/>
        <end position="50"/>
    </location>
</feature>
<name>A0ABW2UY44_9BACI</name>
<keyword evidence="3 6" id="KW-0812">Transmembrane</keyword>
<sequence length="369" mass="41161">MYKKRMYQLLRSGIVLTAIIAVGMLIHYTAVYIYPFLAAAILVFCLNPVVSYLENRLNMPRGLASFSVLFITIASFIGLMIIFISELVHGTSYLAEAIPKHIQSFMSLVEDLINQYLLPLYQNVTSFFQTLNPEQQESITNTIHQLIQQFASLGSDMLNYVLTQLSHALASLPGSVTFLLFTILGAYFIMKDWHLLLAQSKRIVPRSLFEANTRVWYHLRKIFTGYIKAQLLLITLTAVTALTGLLILQIDYALTITLLTALADILPFIGAGLIFMPWIIYLFLTGDYSLTIGLTILYMIIAVQRQALEPKLVSDGIGSNPLVTLVTLFIALQVWGAFGLLIGPLLVIIGAAFYQAGVLHQAFHFIKGS</sequence>
<feature type="transmembrane region" description="Helical" evidence="6">
    <location>
        <begin position="288"/>
        <end position="308"/>
    </location>
</feature>
<accession>A0ABW2UY44</accession>
<dbReference type="NCBIfam" id="TIGR02872">
    <property type="entry name" value="spore_ytvI"/>
    <property type="match status" value="1"/>
</dbReference>
<evidence type="ECO:0000313" key="8">
    <source>
        <dbReference type="Proteomes" id="UP001596620"/>
    </source>
</evidence>
<gene>
    <name evidence="7" type="primary">ytvI</name>
    <name evidence="7" type="ORF">ACFQU8_07070</name>
</gene>
<comment type="caution">
    <text evidence="7">The sequence shown here is derived from an EMBL/GenBank/DDBJ whole genome shotgun (WGS) entry which is preliminary data.</text>
</comment>
<dbReference type="PANTHER" id="PTHR21716">
    <property type="entry name" value="TRANSMEMBRANE PROTEIN"/>
    <property type="match status" value="1"/>
</dbReference>
<reference evidence="8" key="1">
    <citation type="journal article" date="2019" name="Int. J. Syst. Evol. Microbiol.">
        <title>The Global Catalogue of Microorganisms (GCM) 10K type strain sequencing project: providing services to taxonomists for standard genome sequencing and annotation.</title>
        <authorList>
            <consortium name="The Broad Institute Genomics Platform"/>
            <consortium name="The Broad Institute Genome Sequencing Center for Infectious Disease"/>
            <person name="Wu L."/>
            <person name="Ma J."/>
        </authorList>
    </citation>
    <scope>NUCLEOTIDE SEQUENCE [LARGE SCALE GENOMIC DNA]</scope>
    <source>
        <strain evidence="8">JCM 30234</strain>
    </source>
</reference>
<feature type="transmembrane region" description="Helical" evidence="6">
    <location>
        <begin position="231"/>
        <end position="250"/>
    </location>
</feature>
<evidence type="ECO:0000256" key="3">
    <source>
        <dbReference type="ARBA" id="ARBA00022692"/>
    </source>
</evidence>
<feature type="transmembrane region" description="Helical" evidence="6">
    <location>
        <begin position="9"/>
        <end position="26"/>
    </location>
</feature>